<dbReference type="InParanoid" id="A0A1Q6DS24"/>
<keyword evidence="2" id="KW-1185">Reference proteome</keyword>
<accession>A0A1Q6DS24</accession>
<gene>
    <name evidence="1" type="ORF">BTN85_1822</name>
</gene>
<comment type="caution">
    <text evidence="1">The sequence shown here is derived from an EMBL/GenBank/DDBJ whole genome shotgun (WGS) entry which is preliminary data.</text>
</comment>
<organism evidence="1 2">
    <name type="scientific">Methanohalarchaeum thermophilum</name>
    <dbReference type="NCBI Taxonomy" id="1903181"/>
    <lineage>
        <taxon>Archaea</taxon>
        <taxon>Methanobacteriati</taxon>
        <taxon>Methanobacteriota</taxon>
        <taxon>Methanonatronarchaeia</taxon>
        <taxon>Methanonatronarchaeales</taxon>
        <taxon>Methanonatronarchaeaceae</taxon>
        <taxon>Candidatus Methanohalarchaeum</taxon>
    </lineage>
</organism>
<dbReference type="InterPro" id="IPR005268">
    <property type="entry name" value="CHP00725"/>
</dbReference>
<dbReference type="InterPro" id="IPR052341">
    <property type="entry name" value="LOG_family_nucleotidases"/>
</dbReference>
<protein>
    <submittedName>
        <fullName evidence="1">Rossmann fold nucleotide-binding protein</fullName>
    </submittedName>
</protein>
<dbReference type="EMBL" id="MSDW01000002">
    <property type="protein sequence ID" value="OKY77175.1"/>
    <property type="molecule type" value="Genomic_DNA"/>
</dbReference>
<evidence type="ECO:0000313" key="2">
    <source>
        <dbReference type="Proteomes" id="UP000185744"/>
    </source>
</evidence>
<dbReference type="STRING" id="1903181.BTN85_1822"/>
<dbReference type="Proteomes" id="UP000185744">
    <property type="component" value="Unassembled WGS sequence"/>
</dbReference>
<reference evidence="1" key="1">
    <citation type="submission" date="2016-12" db="EMBL/GenBank/DDBJ databases">
        <title>Discovery of methanogenic haloarchaea.</title>
        <authorList>
            <person name="Sorokin D.Y."/>
            <person name="Makarova K.S."/>
            <person name="Abbas B."/>
            <person name="Ferrer M."/>
            <person name="Golyshin P.N."/>
        </authorList>
    </citation>
    <scope>NUCLEOTIDE SEQUENCE [LARGE SCALE GENOMIC DNA]</scope>
    <source>
        <strain evidence="1">HMET1</strain>
    </source>
</reference>
<dbReference type="NCBIfam" id="TIGR00725">
    <property type="entry name" value="TIGR00725 family protein"/>
    <property type="match status" value="1"/>
</dbReference>
<sequence>MHQIGVIGSGSCEKETKKKAYELGKEIAEHGVLVCGGLGGVMKSASKGCKEAGGETIGILPGDDISSANQYIDHKIVTGLGEARNVVIVKSSDVLVSVEGGYGTLSEISLAKKLGKDVIGTAGGFSKELSKLGLIDYFSDPRKALKTALS</sequence>
<dbReference type="Gene3D" id="3.40.50.450">
    <property type="match status" value="1"/>
</dbReference>
<dbReference type="Pfam" id="PF18306">
    <property type="entry name" value="LDcluster4"/>
    <property type="match status" value="1"/>
</dbReference>
<proteinExistence type="predicted"/>
<dbReference type="AlphaFoldDB" id="A0A1Q6DS24"/>
<evidence type="ECO:0000313" key="1">
    <source>
        <dbReference type="EMBL" id="OKY77175.1"/>
    </source>
</evidence>
<dbReference type="GO" id="GO:0005829">
    <property type="term" value="C:cytosol"/>
    <property type="evidence" value="ECO:0007669"/>
    <property type="project" value="TreeGrafter"/>
</dbReference>
<dbReference type="SUPFAM" id="SSF102405">
    <property type="entry name" value="MCP/YpsA-like"/>
    <property type="match status" value="1"/>
</dbReference>
<name>A0A1Q6DS24_METT1</name>
<dbReference type="PANTHER" id="PTHR43393">
    <property type="entry name" value="CYTOKININ RIBOSIDE 5'-MONOPHOSPHATE PHOSPHORIBOHYDROLASE"/>
    <property type="match status" value="1"/>
</dbReference>
<dbReference type="PANTHER" id="PTHR43393:SF3">
    <property type="entry name" value="LYSINE DECARBOXYLASE-LIKE PROTEIN"/>
    <property type="match status" value="1"/>
</dbReference>
<dbReference type="InterPro" id="IPR041164">
    <property type="entry name" value="LDcluster4"/>
</dbReference>